<dbReference type="RefSeq" id="WP_046147200.1">
    <property type="nucleotide sequence ID" value="NZ_KQ033913.1"/>
</dbReference>
<dbReference type="InterPro" id="IPR028098">
    <property type="entry name" value="Glyco_trans_4-like_N"/>
</dbReference>
<dbReference type="AlphaFoldDB" id="A0A0F5IUB0"/>
<evidence type="ECO:0008006" key="5">
    <source>
        <dbReference type="Google" id="ProtNLM"/>
    </source>
</evidence>
<feature type="domain" description="Glycosyltransferase subfamily 4-like N-terminal" evidence="2">
    <location>
        <begin position="15"/>
        <end position="182"/>
    </location>
</feature>
<dbReference type="PANTHER" id="PTHR45947">
    <property type="entry name" value="SULFOQUINOVOSYL TRANSFERASE SQD2"/>
    <property type="match status" value="1"/>
</dbReference>
<evidence type="ECO:0000259" key="2">
    <source>
        <dbReference type="Pfam" id="PF13439"/>
    </source>
</evidence>
<comment type="caution">
    <text evidence="3">The sequence shown here is derived from an EMBL/GenBank/DDBJ whole genome shotgun (WGS) entry which is preliminary data.</text>
</comment>
<dbReference type="Pfam" id="PF13439">
    <property type="entry name" value="Glyco_transf_4"/>
    <property type="match status" value="1"/>
</dbReference>
<organism evidence="3 4">
    <name type="scientific">Parabacteroides goldsteinii DSM 19448 = WAL 12034</name>
    <dbReference type="NCBI Taxonomy" id="927665"/>
    <lineage>
        <taxon>Bacteria</taxon>
        <taxon>Pseudomonadati</taxon>
        <taxon>Bacteroidota</taxon>
        <taxon>Bacteroidia</taxon>
        <taxon>Bacteroidales</taxon>
        <taxon>Tannerellaceae</taxon>
        <taxon>Parabacteroides</taxon>
    </lineage>
</organism>
<dbReference type="EMBL" id="AQHV01000021">
    <property type="protein sequence ID" value="KKB48762.1"/>
    <property type="molecule type" value="Genomic_DNA"/>
</dbReference>
<protein>
    <recommendedName>
        <fullName evidence="5">Glycosyltransferase subfamily 4-like N-terminal domain-containing protein</fullName>
    </recommendedName>
</protein>
<dbReference type="GO" id="GO:0016757">
    <property type="term" value="F:glycosyltransferase activity"/>
    <property type="evidence" value="ECO:0007669"/>
    <property type="project" value="InterPro"/>
</dbReference>
<dbReference type="Proteomes" id="UP000033047">
    <property type="component" value="Unassembled WGS sequence"/>
</dbReference>
<dbReference type="InterPro" id="IPR001296">
    <property type="entry name" value="Glyco_trans_1"/>
</dbReference>
<dbReference type="PANTHER" id="PTHR45947:SF14">
    <property type="entry name" value="SLL1723 PROTEIN"/>
    <property type="match status" value="1"/>
</dbReference>
<dbReference type="Pfam" id="PF00534">
    <property type="entry name" value="Glycos_transf_1"/>
    <property type="match status" value="1"/>
</dbReference>
<dbReference type="PATRIC" id="fig|927665.4.peg.4101"/>
<sequence length="371" mass="41598">MSELIIQVFGTLGAGGAESRMMDVYRNIDKQHVQFAFVTLDKSKNQFYEKEILSLGGSIIKISSPKEKGLMRHFSELLSTFKYLKQQGAIAIHSHTLYHCGIVCMAARVVAIPVRIAHSRNTDTLNGKTFVGRMQVNIGKVLIKIFATHCLALNKECAEYLYGKGCIESGKATVLPNAIDLTKYKMKKRAQLPNVPDDALVIGHVGRFQPMKNHTFLIDFFAKFHTLYPESYLVMVGDGPQRQEIAEKVESLNLSKYVRFLGLRNDVYALMPCFNLFVFPSIFEGLAGVLLEAEAAGIPCLVSDTIPSTADMNLGLIKFISLNKDLSEWCEEAAYLLEQEKPDYSVIEAAFKKRHFTLEQEISDLYSIYGV</sequence>
<dbReference type="SUPFAM" id="SSF53756">
    <property type="entry name" value="UDP-Glycosyltransferase/glycogen phosphorylase"/>
    <property type="match status" value="1"/>
</dbReference>
<proteinExistence type="predicted"/>
<evidence type="ECO:0000313" key="4">
    <source>
        <dbReference type="Proteomes" id="UP000033047"/>
    </source>
</evidence>
<feature type="domain" description="Glycosyl transferase family 1" evidence="1">
    <location>
        <begin position="194"/>
        <end position="351"/>
    </location>
</feature>
<name>A0A0F5IUB0_9BACT</name>
<accession>A0A0F5IUB0</accession>
<reference evidence="3 4" key="1">
    <citation type="submission" date="2013-04" db="EMBL/GenBank/DDBJ databases">
        <title>The Genome Sequence of Parabacteroides goldsteinii DSM 19448.</title>
        <authorList>
            <consortium name="The Broad Institute Genomics Platform"/>
            <person name="Earl A."/>
            <person name="Ward D."/>
            <person name="Feldgarden M."/>
            <person name="Gevers D."/>
            <person name="Martens E."/>
            <person name="Sakamoto M."/>
            <person name="Benno Y."/>
            <person name="Song Y."/>
            <person name="Liu C."/>
            <person name="Lee J."/>
            <person name="Bolanos M."/>
            <person name="Vaisanen M.L."/>
            <person name="Finegold S.M."/>
            <person name="Walker B."/>
            <person name="Young S."/>
            <person name="Zeng Q."/>
            <person name="Gargeya S."/>
            <person name="Fitzgerald M."/>
            <person name="Haas B."/>
            <person name="Abouelleil A."/>
            <person name="Allen A.W."/>
            <person name="Alvarado L."/>
            <person name="Arachchi H.M."/>
            <person name="Berlin A.M."/>
            <person name="Chapman S.B."/>
            <person name="Gainer-Dewar J."/>
            <person name="Goldberg J."/>
            <person name="Griggs A."/>
            <person name="Gujja S."/>
            <person name="Hansen M."/>
            <person name="Howarth C."/>
            <person name="Imamovic A."/>
            <person name="Ireland A."/>
            <person name="Larimer J."/>
            <person name="McCowan C."/>
            <person name="Murphy C."/>
            <person name="Pearson M."/>
            <person name="Poon T.W."/>
            <person name="Priest M."/>
            <person name="Roberts A."/>
            <person name="Saif S."/>
            <person name="Shea T."/>
            <person name="Sisk P."/>
            <person name="Sykes S."/>
            <person name="Wortman J."/>
            <person name="Nusbaum C."/>
            <person name="Birren B."/>
        </authorList>
    </citation>
    <scope>NUCLEOTIDE SEQUENCE [LARGE SCALE GENOMIC DNA]</scope>
    <source>
        <strain evidence="3 4">DSM 19448</strain>
    </source>
</reference>
<dbReference type="STRING" id="927665.HMPREF1535_03991"/>
<dbReference type="InterPro" id="IPR050194">
    <property type="entry name" value="Glycosyltransferase_grp1"/>
</dbReference>
<evidence type="ECO:0000259" key="1">
    <source>
        <dbReference type="Pfam" id="PF00534"/>
    </source>
</evidence>
<dbReference type="HOGENOM" id="CLU_009583_33_0_10"/>
<gene>
    <name evidence="3" type="ORF">HMPREF1535_03991</name>
</gene>
<dbReference type="Gene3D" id="3.40.50.2000">
    <property type="entry name" value="Glycogen Phosphorylase B"/>
    <property type="match status" value="2"/>
</dbReference>
<evidence type="ECO:0000313" key="3">
    <source>
        <dbReference type="EMBL" id="KKB48762.1"/>
    </source>
</evidence>